<dbReference type="eggNOG" id="COG5281">
    <property type="taxonomic scope" value="Bacteria"/>
</dbReference>
<dbReference type="OrthoDB" id="8448547at2"/>
<protein>
    <submittedName>
        <fullName evidence="1">Tail protein</fullName>
    </submittedName>
</protein>
<comment type="caution">
    <text evidence="1">The sequence shown here is derived from an EMBL/GenBank/DDBJ whole genome shotgun (WGS) entry which is preliminary data.</text>
</comment>
<evidence type="ECO:0000313" key="1">
    <source>
        <dbReference type="EMBL" id="KFI28071.1"/>
    </source>
</evidence>
<dbReference type="AlphaFoldDB" id="A0A086Y1C1"/>
<dbReference type="RefSeq" id="WP_036636113.1">
    <property type="nucleotide sequence ID" value="NZ_JFZB01000007.1"/>
</dbReference>
<accession>A0A086Y1C1</accession>
<proteinExistence type="predicted"/>
<organism evidence="1 2">
    <name type="scientific">Paenirhodobacter enshiensis</name>
    <dbReference type="NCBI Taxonomy" id="1105367"/>
    <lineage>
        <taxon>Bacteria</taxon>
        <taxon>Pseudomonadati</taxon>
        <taxon>Pseudomonadota</taxon>
        <taxon>Alphaproteobacteria</taxon>
        <taxon>Rhodobacterales</taxon>
        <taxon>Rhodobacter group</taxon>
        <taxon>Paenirhodobacter</taxon>
    </lineage>
</organism>
<name>A0A086Y1C1_9RHOB</name>
<dbReference type="Proteomes" id="UP000028824">
    <property type="component" value="Unassembled WGS sequence"/>
</dbReference>
<dbReference type="EMBL" id="JFZB01000007">
    <property type="protein sequence ID" value="KFI28071.1"/>
    <property type="molecule type" value="Genomic_DNA"/>
</dbReference>
<gene>
    <name evidence="1" type="ORF">CG50_14250</name>
</gene>
<sequence length="220" mass="22558">MTEVDGFDGLSRQAEDMARSLSGAEAMAAAFNDELGQMRQSLVYTGREVGTMANSIGRSLRGAFDDVVFNGESLSSALTDVARKMSDTAYAIAVRPVEQAVGSSVAGGLNAVLSGLFPFANGGAFSQGRVMPFAKGGVVSTPVSFPMRGATGLMGEAGPEAIMPLTRGADGRLGVQSSGGGRAVNVVMNVTTPDTAGFARSRSQIAQQINRALSLGSRNA</sequence>
<dbReference type="STRING" id="1105367.CG50_14250"/>
<evidence type="ECO:0000313" key="2">
    <source>
        <dbReference type="Proteomes" id="UP000028824"/>
    </source>
</evidence>
<reference evidence="1 2" key="1">
    <citation type="submission" date="2014-03" db="EMBL/GenBank/DDBJ databases">
        <title>Genome of Paenirhodobacter enshiensis DW2-9.</title>
        <authorList>
            <person name="Wang D."/>
            <person name="Wang G."/>
        </authorList>
    </citation>
    <scope>NUCLEOTIDE SEQUENCE [LARGE SCALE GENOMIC DNA]</scope>
    <source>
        <strain evidence="1 2">DW2-9</strain>
    </source>
</reference>
<keyword evidence="2" id="KW-1185">Reference proteome</keyword>